<evidence type="ECO:0000256" key="14">
    <source>
        <dbReference type="ARBA" id="ARBA00026104"/>
    </source>
</evidence>
<evidence type="ECO:0000256" key="11">
    <source>
        <dbReference type="ARBA" id="ARBA00023098"/>
    </source>
</evidence>
<feature type="transmembrane region" description="Helical" evidence="15">
    <location>
        <begin position="132"/>
        <end position="157"/>
    </location>
</feature>
<keyword evidence="10 15" id="KW-1133">Transmembrane helix</keyword>
<keyword evidence="3" id="KW-1003">Cell membrane</keyword>
<keyword evidence="12 15" id="KW-0472">Membrane</keyword>
<keyword evidence="6" id="KW-0479">Metal-binding</keyword>
<feature type="transmembrane region" description="Helical" evidence="15">
    <location>
        <begin position="445"/>
        <end position="470"/>
    </location>
</feature>
<dbReference type="InterPro" id="IPR029058">
    <property type="entry name" value="AB_hydrolase_fold"/>
</dbReference>
<comment type="subcellular location">
    <subcellularLocation>
        <location evidence="2">Cell membrane</location>
        <topology evidence="2">Multi-pass membrane protein</topology>
    </subcellularLocation>
</comment>
<proteinExistence type="predicted"/>
<evidence type="ECO:0000256" key="3">
    <source>
        <dbReference type="ARBA" id="ARBA00022475"/>
    </source>
</evidence>
<reference evidence="17" key="1">
    <citation type="submission" date="2014-05" db="EMBL/GenBank/DDBJ databases">
        <authorList>
            <person name="Chronopoulou M."/>
        </authorList>
    </citation>
    <scope>NUCLEOTIDE SEQUENCE</scope>
    <source>
        <tissue evidence="17">Whole organism</tissue>
    </source>
</reference>
<feature type="transmembrane region" description="Helical" evidence="15">
    <location>
        <begin position="60"/>
        <end position="81"/>
    </location>
</feature>
<sequence length="645" mass="74135">MPLIVDSIPLISTDRFPMYGSMDRVNGEEHEEYEDVEHGNPNIGGILFFGCRWRVATDDFVFPSWIEFISRIIGLIIIISLYVSEYNDIYIQYYEMDDYLIGYGVICLLVSFNLMFLGLNSMQGHIWDERRYVRVLVIPLLYTNIVFVVGEVIWLILGTHKVSRAWNNVDSIPVTEMENTLVTVTLVVIVFSWVGVCSKLLLSFIFFKKINQFHTLSKYLYNQFSTARTFRIIGDVISFFFHDPDFVPTDTAAALFLLDLYKNRYPVAEGSNVDMSIPKGFNFSEIAHYMNYSSSIYGFLHLLLLKKTRSFLKILGKGICCCCNRESDRVESEGPCCSHFDIFTLINELPSLDYDSFFFVNLHNRISFTPFMVIIDKEKEKIVISIRGSMTMNDAITDLLIDTTAIDGYEQYYTHTGMMEAARNIYKELQDKDILNKALALNPGYGIVVTGHSLGAGVAVILTFLLRILYKSTICYAFACPVCLNERARLESERFVINVVNGDDVFPRLSPTNFALLVTQMRHVLRYSRVPKYKILGLRIFSCLFRRDISLEDTLLVSSDSGTSLPNKMLINKYNRKHSIVLDISLRLPGRILHFTKTENDYFVRQVEHTYFSHIEISTRMTMDHLPINLLKAIEAIKLRSESSS</sequence>
<dbReference type="OrthoDB" id="438440at2759"/>
<feature type="domain" description="Fungal lipase-type" evidence="16">
    <location>
        <begin position="383"/>
        <end position="513"/>
    </location>
</feature>
<dbReference type="CDD" id="cd00519">
    <property type="entry name" value="Lipase_3"/>
    <property type="match status" value="1"/>
</dbReference>
<keyword evidence="8" id="KW-0106">Calcium</keyword>
<feature type="transmembrane region" description="Helical" evidence="15">
    <location>
        <begin position="101"/>
        <end position="120"/>
    </location>
</feature>
<feature type="transmembrane region" description="Helical" evidence="15">
    <location>
        <begin position="181"/>
        <end position="207"/>
    </location>
</feature>
<dbReference type="EC" id="3.1.1.116" evidence="14"/>
<dbReference type="InterPro" id="IPR002921">
    <property type="entry name" value="Fungal_lipase-type"/>
</dbReference>
<comment type="cofactor">
    <cofactor evidence="1">
        <name>Ca(2+)</name>
        <dbReference type="ChEBI" id="CHEBI:29108"/>
    </cofactor>
</comment>
<comment type="catalytic activity">
    <reaction evidence="13">
        <text>a 1,2-diacyl-sn-glycerol + H2O = a 2-acylglycerol + a fatty acid + H(+)</text>
        <dbReference type="Rhea" id="RHEA:33275"/>
        <dbReference type="ChEBI" id="CHEBI:15377"/>
        <dbReference type="ChEBI" id="CHEBI:15378"/>
        <dbReference type="ChEBI" id="CHEBI:17389"/>
        <dbReference type="ChEBI" id="CHEBI:17815"/>
        <dbReference type="ChEBI" id="CHEBI:28868"/>
        <dbReference type="EC" id="3.1.1.116"/>
    </reaction>
    <physiologicalReaction direction="left-to-right" evidence="13">
        <dbReference type="Rhea" id="RHEA:33276"/>
    </physiologicalReaction>
</comment>
<organism evidence="17">
    <name type="scientific">Lepeophtheirus salmonis</name>
    <name type="common">Salmon louse</name>
    <name type="synonym">Caligus salmonis</name>
    <dbReference type="NCBI Taxonomy" id="72036"/>
    <lineage>
        <taxon>Eukaryota</taxon>
        <taxon>Metazoa</taxon>
        <taxon>Ecdysozoa</taxon>
        <taxon>Arthropoda</taxon>
        <taxon>Crustacea</taxon>
        <taxon>Multicrustacea</taxon>
        <taxon>Hexanauplia</taxon>
        <taxon>Copepoda</taxon>
        <taxon>Siphonostomatoida</taxon>
        <taxon>Caligidae</taxon>
        <taxon>Lepeophtheirus</taxon>
    </lineage>
</organism>
<name>A0A0K2T8V7_LEPSM</name>
<evidence type="ECO:0000256" key="2">
    <source>
        <dbReference type="ARBA" id="ARBA00004651"/>
    </source>
</evidence>
<keyword evidence="9" id="KW-0442">Lipid degradation</keyword>
<keyword evidence="4" id="KW-0597">Phosphoprotein</keyword>
<evidence type="ECO:0000256" key="15">
    <source>
        <dbReference type="SAM" id="Phobius"/>
    </source>
</evidence>
<accession>A0A0K2T8V7</accession>
<evidence type="ECO:0000256" key="12">
    <source>
        <dbReference type="ARBA" id="ARBA00023136"/>
    </source>
</evidence>
<dbReference type="Gene3D" id="3.40.50.1820">
    <property type="entry name" value="alpha/beta hydrolase"/>
    <property type="match status" value="1"/>
</dbReference>
<evidence type="ECO:0000256" key="13">
    <source>
        <dbReference type="ARBA" id="ARBA00024531"/>
    </source>
</evidence>
<dbReference type="SUPFAM" id="SSF53474">
    <property type="entry name" value="alpha/beta-Hydrolases"/>
    <property type="match status" value="1"/>
</dbReference>
<evidence type="ECO:0000256" key="6">
    <source>
        <dbReference type="ARBA" id="ARBA00022723"/>
    </source>
</evidence>
<dbReference type="PANTHER" id="PTHR45792">
    <property type="entry name" value="DIACYLGLYCEROL LIPASE HOMOLOG-RELATED"/>
    <property type="match status" value="1"/>
</dbReference>
<keyword evidence="7" id="KW-0378">Hydrolase</keyword>
<dbReference type="EMBL" id="HACA01004652">
    <property type="protein sequence ID" value="CDW22013.1"/>
    <property type="molecule type" value="Transcribed_RNA"/>
</dbReference>
<protein>
    <recommendedName>
        <fullName evidence="14">sn-1-specific diacylglycerol lipase</fullName>
        <ecNumber evidence="14">3.1.1.116</ecNumber>
    </recommendedName>
</protein>
<evidence type="ECO:0000256" key="10">
    <source>
        <dbReference type="ARBA" id="ARBA00022989"/>
    </source>
</evidence>
<keyword evidence="11" id="KW-0443">Lipid metabolism</keyword>
<dbReference type="EMBL" id="HACA01004651">
    <property type="protein sequence ID" value="CDW22012.1"/>
    <property type="molecule type" value="Transcribed_RNA"/>
</dbReference>
<dbReference type="GO" id="GO:0016298">
    <property type="term" value="F:lipase activity"/>
    <property type="evidence" value="ECO:0007669"/>
    <property type="project" value="TreeGrafter"/>
</dbReference>
<dbReference type="GO" id="GO:0046872">
    <property type="term" value="F:metal ion binding"/>
    <property type="evidence" value="ECO:0007669"/>
    <property type="project" value="UniProtKB-KW"/>
</dbReference>
<dbReference type="GO" id="GO:0005886">
    <property type="term" value="C:plasma membrane"/>
    <property type="evidence" value="ECO:0007669"/>
    <property type="project" value="UniProtKB-SubCell"/>
</dbReference>
<evidence type="ECO:0000256" key="1">
    <source>
        <dbReference type="ARBA" id="ARBA00001913"/>
    </source>
</evidence>
<evidence type="ECO:0000256" key="5">
    <source>
        <dbReference type="ARBA" id="ARBA00022692"/>
    </source>
</evidence>
<evidence type="ECO:0000259" key="16">
    <source>
        <dbReference type="Pfam" id="PF01764"/>
    </source>
</evidence>
<evidence type="ECO:0000313" key="17">
    <source>
        <dbReference type="EMBL" id="CDW22012.1"/>
    </source>
</evidence>
<dbReference type="PANTHER" id="PTHR45792:SF8">
    <property type="entry name" value="DIACYLGLYCEROL LIPASE-ALPHA"/>
    <property type="match status" value="1"/>
</dbReference>
<evidence type="ECO:0000256" key="7">
    <source>
        <dbReference type="ARBA" id="ARBA00022801"/>
    </source>
</evidence>
<dbReference type="Pfam" id="PF01764">
    <property type="entry name" value="Lipase_3"/>
    <property type="match status" value="1"/>
</dbReference>
<dbReference type="GO" id="GO:0016042">
    <property type="term" value="P:lipid catabolic process"/>
    <property type="evidence" value="ECO:0007669"/>
    <property type="project" value="UniProtKB-KW"/>
</dbReference>
<keyword evidence="5 15" id="KW-0812">Transmembrane</keyword>
<evidence type="ECO:0000256" key="4">
    <source>
        <dbReference type="ARBA" id="ARBA00022553"/>
    </source>
</evidence>
<evidence type="ECO:0000256" key="9">
    <source>
        <dbReference type="ARBA" id="ARBA00022963"/>
    </source>
</evidence>
<dbReference type="InterPro" id="IPR052214">
    <property type="entry name" value="DAG_Lipase-Related"/>
</dbReference>
<evidence type="ECO:0000256" key="8">
    <source>
        <dbReference type="ARBA" id="ARBA00022837"/>
    </source>
</evidence>
<dbReference type="AlphaFoldDB" id="A0A0K2T8V7"/>